<dbReference type="EMBL" id="KZ293695">
    <property type="protein sequence ID" value="PBK84890.1"/>
    <property type="molecule type" value="Genomic_DNA"/>
</dbReference>
<feature type="region of interest" description="Disordered" evidence="1">
    <location>
        <begin position="143"/>
        <end position="163"/>
    </location>
</feature>
<keyword evidence="3" id="KW-1185">Reference proteome</keyword>
<feature type="compositionally biased region" description="Polar residues" evidence="1">
    <location>
        <begin position="153"/>
        <end position="162"/>
    </location>
</feature>
<reference evidence="3" key="1">
    <citation type="journal article" date="2017" name="Nat. Ecol. Evol.">
        <title>Genome expansion and lineage-specific genetic innovations in the forest pathogenic fungi Armillaria.</title>
        <authorList>
            <person name="Sipos G."/>
            <person name="Prasanna A.N."/>
            <person name="Walter M.C."/>
            <person name="O'Connor E."/>
            <person name="Balint B."/>
            <person name="Krizsan K."/>
            <person name="Kiss B."/>
            <person name="Hess J."/>
            <person name="Varga T."/>
            <person name="Slot J."/>
            <person name="Riley R."/>
            <person name="Boka B."/>
            <person name="Rigling D."/>
            <person name="Barry K."/>
            <person name="Lee J."/>
            <person name="Mihaltcheva S."/>
            <person name="LaButti K."/>
            <person name="Lipzen A."/>
            <person name="Waldron R."/>
            <person name="Moloney N.M."/>
            <person name="Sperisen C."/>
            <person name="Kredics L."/>
            <person name="Vagvoelgyi C."/>
            <person name="Patrignani A."/>
            <person name="Fitzpatrick D."/>
            <person name="Nagy I."/>
            <person name="Doyle S."/>
            <person name="Anderson J.B."/>
            <person name="Grigoriev I.V."/>
            <person name="Gueldener U."/>
            <person name="Muensterkoetter M."/>
            <person name="Nagy L.G."/>
        </authorList>
    </citation>
    <scope>NUCLEOTIDE SEQUENCE [LARGE SCALE GENOMIC DNA]</scope>
    <source>
        <strain evidence="3">Ar21-2</strain>
    </source>
</reference>
<dbReference type="Proteomes" id="UP000217790">
    <property type="component" value="Unassembled WGS sequence"/>
</dbReference>
<dbReference type="OrthoDB" id="3232670at2759"/>
<proteinExistence type="predicted"/>
<evidence type="ECO:0000313" key="2">
    <source>
        <dbReference type="EMBL" id="PBK84890.1"/>
    </source>
</evidence>
<gene>
    <name evidence="2" type="ORF">ARMGADRAFT_597977</name>
</gene>
<accession>A0A2H3CSQ3</accession>
<evidence type="ECO:0000313" key="3">
    <source>
        <dbReference type="Proteomes" id="UP000217790"/>
    </source>
</evidence>
<sequence>MFRPNILSLIYHLTLEWPSFLLLLMTQSAILNSRSSSARRPKSVSFLPSYSPPARPQKPRSFLSALKFIRRKVINSLLSRPSPSRIPIPAPTHEPKVDSEVMVISRPVTLQVRLVPRKVHYETVRRRQHGEEPALHTFQPVLAHSRRPKRPSTAPQLQNYGSSKRFDGFVRRREKKQAWSGEWNRTDIRDVIKDLRSLR</sequence>
<evidence type="ECO:0000256" key="1">
    <source>
        <dbReference type="SAM" id="MobiDB-lite"/>
    </source>
</evidence>
<name>A0A2H3CSQ3_ARMGA</name>
<dbReference type="OMA" id="IPAPTHK"/>
<organism evidence="2 3">
    <name type="scientific">Armillaria gallica</name>
    <name type="common">Bulbous honey fungus</name>
    <name type="synonym">Armillaria bulbosa</name>
    <dbReference type="NCBI Taxonomy" id="47427"/>
    <lineage>
        <taxon>Eukaryota</taxon>
        <taxon>Fungi</taxon>
        <taxon>Dikarya</taxon>
        <taxon>Basidiomycota</taxon>
        <taxon>Agaricomycotina</taxon>
        <taxon>Agaricomycetes</taxon>
        <taxon>Agaricomycetidae</taxon>
        <taxon>Agaricales</taxon>
        <taxon>Marasmiineae</taxon>
        <taxon>Physalacriaceae</taxon>
        <taxon>Armillaria</taxon>
    </lineage>
</organism>
<dbReference type="InParanoid" id="A0A2H3CSQ3"/>
<protein>
    <submittedName>
        <fullName evidence="2">Uncharacterized protein</fullName>
    </submittedName>
</protein>
<dbReference type="AlphaFoldDB" id="A0A2H3CSQ3"/>